<feature type="compositionally biased region" description="Polar residues" evidence="1">
    <location>
        <begin position="130"/>
        <end position="140"/>
    </location>
</feature>
<dbReference type="EMBL" id="BJHV01000001">
    <property type="protein sequence ID" value="GDY39727.1"/>
    <property type="molecule type" value="Genomic_DNA"/>
</dbReference>
<evidence type="ECO:0000256" key="1">
    <source>
        <dbReference type="SAM" id="MobiDB-lite"/>
    </source>
</evidence>
<comment type="caution">
    <text evidence="2">The sequence shown here is derived from an EMBL/GenBank/DDBJ whole genome shotgun (WGS) entry which is preliminary data.</text>
</comment>
<reference evidence="2 3" key="1">
    <citation type="journal article" date="2020" name="Int. J. Syst. Evol. Microbiol.">
        <title>Reclassification of Streptomyces castelarensis and Streptomyces sporoclivatus as later heterotypic synonyms of Streptomyces antimycoticus.</title>
        <authorList>
            <person name="Komaki H."/>
            <person name="Tamura T."/>
        </authorList>
    </citation>
    <scope>NUCLEOTIDE SEQUENCE [LARGE SCALE GENOMIC DNA]</scope>
    <source>
        <strain evidence="2 3">NBRC 12839</strain>
    </source>
</reference>
<dbReference type="Proteomes" id="UP000299290">
    <property type="component" value="Unassembled WGS sequence"/>
</dbReference>
<evidence type="ECO:0000313" key="3">
    <source>
        <dbReference type="Proteomes" id="UP000299290"/>
    </source>
</evidence>
<protein>
    <submittedName>
        <fullName evidence="2">Uncharacterized protein</fullName>
    </submittedName>
</protein>
<organism evidence="2 3">
    <name type="scientific">Streptomyces antimycoticus</name>
    <dbReference type="NCBI Taxonomy" id="68175"/>
    <lineage>
        <taxon>Bacteria</taxon>
        <taxon>Bacillati</taxon>
        <taxon>Actinomycetota</taxon>
        <taxon>Actinomycetes</taxon>
        <taxon>Kitasatosporales</taxon>
        <taxon>Streptomycetaceae</taxon>
        <taxon>Streptomyces</taxon>
        <taxon>Streptomyces violaceusniger group</taxon>
    </lineage>
</organism>
<keyword evidence="3" id="KW-1185">Reference proteome</keyword>
<feature type="region of interest" description="Disordered" evidence="1">
    <location>
        <begin position="126"/>
        <end position="172"/>
    </location>
</feature>
<dbReference type="AlphaFoldDB" id="A0A4D4K0F2"/>
<name>A0A4D4K0F2_9ACTN</name>
<feature type="region of interest" description="Disordered" evidence="1">
    <location>
        <begin position="89"/>
        <end position="113"/>
    </location>
</feature>
<sequence>MVPWEDTSNRRVDVLGAQSVGAGAGLVWQRTAGKIDAQVLLEFVCARLAGLPGGPAPWPGRRWPGPQPAADPVPVPAVHGGAGQRLRVRVPGVQGPARAGGLDRGGELFHLPPRGPELNDIELVRRRSKYQNSSTRSRTSVDAIGVAVDGPWSDHATGSDGQHRTSPKPLDE</sequence>
<gene>
    <name evidence="2" type="ORF">SANT12839_006090</name>
</gene>
<evidence type="ECO:0000313" key="2">
    <source>
        <dbReference type="EMBL" id="GDY39727.1"/>
    </source>
</evidence>
<proteinExistence type="predicted"/>
<accession>A0A4D4K0F2</accession>